<keyword evidence="3" id="KW-1185">Reference proteome</keyword>
<feature type="signal peptide" evidence="1">
    <location>
        <begin position="1"/>
        <end position="28"/>
    </location>
</feature>
<evidence type="ECO:0000313" key="3">
    <source>
        <dbReference type="Proteomes" id="UP000660262"/>
    </source>
</evidence>
<dbReference type="EMBL" id="BNJQ01000008">
    <property type="protein sequence ID" value="GHP04890.1"/>
    <property type="molecule type" value="Genomic_DNA"/>
</dbReference>
<evidence type="ECO:0000256" key="1">
    <source>
        <dbReference type="SAM" id="SignalP"/>
    </source>
</evidence>
<evidence type="ECO:0000313" key="2">
    <source>
        <dbReference type="EMBL" id="GHP04890.1"/>
    </source>
</evidence>
<feature type="chain" id="PRO_5032289362" evidence="1">
    <location>
        <begin position="29"/>
        <end position="192"/>
    </location>
</feature>
<gene>
    <name evidence="2" type="ORF">PPROV_000364200</name>
</gene>
<accession>A0A830HGJ2</accession>
<reference evidence="2" key="1">
    <citation type="submission" date="2020-10" db="EMBL/GenBank/DDBJ databases">
        <title>Unveiling of a novel bifunctional photoreceptor, Dualchrome1, isolated from a cosmopolitan green alga.</title>
        <authorList>
            <person name="Suzuki S."/>
            <person name="Kawachi M."/>
        </authorList>
    </citation>
    <scope>NUCLEOTIDE SEQUENCE</scope>
    <source>
        <strain evidence="2">NIES 2893</strain>
    </source>
</reference>
<sequence length="192" mass="20373">MAAATPLLRHLLALLCVACAVLHASAAAAKLVDSLATLESFESKVLKLANGKKITTGESPAALKALRGYRSDLGARVARMAAQDKENRASEEVVRAQNDAANHVKKEKIVGDSHMVESAQRTMSLGPNGARPVVTAHGVKQTYDPITNPKQLGTLKQLLPKSNANDLPQVAMSKGANNLRTSSQYAGIFKHT</sequence>
<name>A0A830HGJ2_9CHLO</name>
<dbReference type="AlphaFoldDB" id="A0A830HGJ2"/>
<comment type="caution">
    <text evidence="2">The sequence shown here is derived from an EMBL/GenBank/DDBJ whole genome shotgun (WGS) entry which is preliminary data.</text>
</comment>
<keyword evidence="1" id="KW-0732">Signal</keyword>
<organism evidence="2 3">
    <name type="scientific">Pycnococcus provasolii</name>
    <dbReference type="NCBI Taxonomy" id="41880"/>
    <lineage>
        <taxon>Eukaryota</taxon>
        <taxon>Viridiplantae</taxon>
        <taxon>Chlorophyta</taxon>
        <taxon>Pseudoscourfieldiophyceae</taxon>
        <taxon>Pseudoscourfieldiales</taxon>
        <taxon>Pycnococcaceae</taxon>
        <taxon>Pycnococcus</taxon>
    </lineage>
</organism>
<dbReference type="Proteomes" id="UP000660262">
    <property type="component" value="Unassembled WGS sequence"/>
</dbReference>
<proteinExistence type="predicted"/>
<protein>
    <submittedName>
        <fullName evidence="2">Uncharacterized protein</fullName>
    </submittedName>
</protein>